<organism evidence="1 2">
    <name type="scientific">Pseudescherichia vulneris NBRC 102420</name>
    <dbReference type="NCBI Taxonomy" id="1115515"/>
    <lineage>
        <taxon>Bacteria</taxon>
        <taxon>Pseudomonadati</taxon>
        <taxon>Pseudomonadota</taxon>
        <taxon>Gammaproteobacteria</taxon>
        <taxon>Enterobacterales</taxon>
        <taxon>Enterobacteriaceae</taxon>
        <taxon>Pseudescherichia</taxon>
    </lineage>
</organism>
<dbReference type="Proteomes" id="UP000029462">
    <property type="component" value="Unassembled WGS sequence"/>
</dbReference>
<proteinExistence type="predicted"/>
<reference evidence="1 2" key="1">
    <citation type="submission" date="2014-09" db="EMBL/GenBank/DDBJ databases">
        <title>Whole genome shotgun sequence of Escherichia vulneris NBRC 102420.</title>
        <authorList>
            <person name="Yoshida Y."/>
            <person name="Hosoyama A."/>
            <person name="Tsuchikane K."/>
            <person name="Ohji S."/>
            <person name="Ichikawa N."/>
            <person name="Kimura A."/>
            <person name="Yamazoe A."/>
            <person name="Ezaki T."/>
            <person name="Fujita N."/>
        </authorList>
    </citation>
    <scope>NUCLEOTIDE SEQUENCE [LARGE SCALE GENOMIC DNA]</scope>
    <source>
        <strain evidence="1 2">NBRC 102420</strain>
    </source>
</reference>
<gene>
    <name evidence="1" type="ORF">EV102420_08_03650</name>
</gene>
<dbReference type="STRING" id="1115515.EV102420_08_03650"/>
<name>A0A090VRY7_PSEVU</name>
<evidence type="ECO:0000313" key="1">
    <source>
        <dbReference type="EMBL" id="GAL57902.1"/>
    </source>
</evidence>
<dbReference type="EMBL" id="BBMZ01000008">
    <property type="protein sequence ID" value="GAL57902.1"/>
    <property type="molecule type" value="Genomic_DNA"/>
</dbReference>
<evidence type="ECO:0000313" key="2">
    <source>
        <dbReference type="Proteomes" id="UP000029462"/>
    </source>
</evidence>
<accession>A0A090VRY7</accession>
<sequence>MNSILKKECSIIGSARPLVNTLTQMSSMERINTELYSIIDENCICITLKIREVASNGTIMPCPAPSVLQK</sequence>
<comment type="caution">
    <text evidence="1">The sequence shown here is derived from an EMBL/GenBank/DDBJ whole genome shotgun (WGS) entry which is preliminary data.</text>
</comment>
<dbReference type="AlphaFoldDB" id="A0A090VRY7"/>
<protein>
    <submittedName>
        <fullName evidence="1">Uncharacterized protein</fullName>
    </submittedName>
</protein>
<keyword evidence="2" id="KW-1185">Reference proteome</keyword>